<dbReference type="PROSITE" id="PS51740">
    <property type="entry name" value="SPOVT_ABRB"/>
    <property type="match status" value="2"/>
</dbReference>
<dbReference type="AlphaFoldDB" id="A0A9X4H653"/>
<accession>A0A9X4H653</accession>
<keyword evidence="6 7" id="KW-0804">Transcription</keyword>
<dbReference type="InterPro" id="IPR007159">
    <property type="entry name" value="SpoVT-AbrB_dom"/>
</dbReference>
<comment type="similarity">
    <text evidence="7">Belongs to the MraZ family.</text>
</comment>
<dbReference type="GO" id="GO:0009295">
    <property type="term" value="C:nucleoid"/>
    <property type="evidence" value="ECO:0007669"/>
    <property type="project" value="UniProtKB-SubCell"/>
</dbReference>
<proteinExistence type="inferred from homology"/>
<evidence type="ECO:0000256" key="7">
    <source>
        <dbReference type="HAMAP-Rule" id="MF_01008"/>
    </source>
</evidence>
<dbReference type="RefSeq" id="WP_277443972.1">
    <property type="nucleotide sequence ID" value="NZ_JAKOAV010000016.1"/>
</dbReference>
<dbReference type="CDD" id="cd16321">
    <property type="entry name" value="MraZ_C"/>
    <property type="match status" value="1"/>
</dbReference>
<dbReference type="NCBIfam" id="TIGR00242">
    <property type="entry name" value="division/cell wall cluster transcriptional repressor MraZ"/>
    <property type="match status" value="1"/>
</dbReference>
<keyword evidence="10" id="KW-1185">Reference proteome</keyword>
<gene>
    <name evidence="7 9" type="primary">mraZ</name>
    <name evidence="9" type="ORF">L7E55_09735</name>
</gene>
<keyword evidence="5 7" id="KW-0238">DNA-binding</keyword>
<dbReference type="Gene3D" id="3.40.1550.20">
    <property type="entry name" value="Transcriptional regulator MraZ domain"/>
    <property type="match status" value="1"/>
</dbReference>
<comment type="caution">
    <text evidence="9">The sequence shown here is derived from an EMBL/GenBank/DDBJ whole genome shotgun (WGS) entry which is preliminary data.</text>
</comment>
<reference evidence="9" key="1">
    <citation type="submission" date="2022-02" db="EMBL/GenBank/DDBJ databases">
        <authorList>
            <person name="Leng L."/>
        </authorList>
    </citation>
    <scope>NUCLEOTIDE SEQUENCE</scope>
    <source>
        <strain evidence="9">JI</strain>
    </source>
</reference>
<dbReference type="InterPro" id="IPR003444">
    <property type="entry name" value="MraZ"/>
</dbReference>
<comment type="subunit">
    <text evidence="7">Forms oligomers.</text>
</comment>
<dbReference type="InterPro" id="IPR035644">
    <property type="entry name" value="MraZ_C"/>
</dbReference>
<keyword evidence="4 7" id="KW-0805">Transcription regulation</keyword>
<dbReference type="GO" id="GO:0000976">
    <property type="term" value="F:transcription cis-regulatory region binding"/>
    <property type="evidence" value="ECO:0007669"/>
    <property type="project" value="TreeGrafter"/>
</dbReference>
<dbReference type="GO" id="GO:0003700">
    <property type="term" value="F:DNA-binding transcription factor activity"/>
    <property type="evidence" value="ECO:0007669"/>
    <property type="project" value="UniProtKB-UniRule"/>
</dbReference>
<organism evidence="9 10">
    <name type="scientific">Pelotomaculum isophthalicicum JI</name>
    <dbReference type="NCBI Taxonomy" id="947010"/>
    <lineage>
        <taxon>Bacteria</taxon>
        <taxon>Bacillati</taxon>
        <taxon>Bacillota</taxon>
        <taxon>Clostridia</taxon>
        <taxon>Eubacteriales</taxon>
        <taxon>Desulfotomaculaceae</taxon>
        <taxon>Pelotomaculum</taxon>
    </lineage>
</organism>
<dbReference type="PANTHER" id="PTHR34701">
    <property type="entry name" value="TRANSCRIPTIONAL REGULATOR MRAZ"/>
    <property type="match status" value="1"/>
</dbReference>
<evidence type="ECO:0000313" key="9">
    <source>
        <dbReference type="EMBL" id="MDF9408633.1"/>
    </source>
</evidence>
<name>A0A9X4H653_9FIRM</name>
<evidence type="ECO:0000256" key="5">
    <source>
        <dbReference type="ARBA" id="ARBA00023125"/>
    </source>
</evidence>
<dbReference type="FunFam" id="3.40.1550.20:FF:000002">
    <property type="entry name" value="Transcriptional regulator MraZ"/>
    <property type="match status" value="1"/>
</dbReference>
<dbReference type="InterPro" id="IPR035642">
    <property type="entry name" value="MraZ_N"/>
</dbReference>
<dbReference type="GO" id="GO:0005737">
    <property type="term" value="C:cytoplasm"/>
    <property type="evidence" value="ECO:0007669"/>
    <property type="project" value="UniProtKB-UniRule"/>
</dbReference>
<dbReference type="SUPFAM" id="SSF89447">
    <property type="entry name" value="AbrB/MazE/MraZ-like"/>
    <property type="match status" value="1"/>
</dbReference>
<evidence type="ECO:0000259" key="8">
    <source>
        <dbReference type="PROSITE" id="PS51740"/>
    </source>
</evidence>
<dbReference type="PANTHER" id="PTHR34701:SF1">
    <property type="entry name" value="TRANSCRIPTIONAL REGULATOR MRAZ"/>
    <property type="match status" value="1"/>
</dbReference>
<dbReference type="EMBL" id="JAKOAV010000016">
    <property type="protein sequence ID" value="MDF9408633.1"/>
    <property type="molecule type" value="Genomic_DNA"/>
</dbReference>
<dbReference type="InterPro" id="IPR038619">
    <property type="entry name" value="MraZ_sf"/>
</dbReference>
<dbReference type="CDD" id="cd16320">
    <property type="entry name" value="MraZ_N"/>
    <property type="match status" value="1"/>
</dbReference>
<feature type="domain" description="SpoVT-AbrB" evidence="8">
    <location>
        <begin position="76"/>
        <end position="119"/>
    </location>
</feature>
<evidence type="ECO:0000256" key="3">
    <source>
        <dbReference type="ARBA" id="ARBA00022737"/>
    </source>
</evidence>
<evidence type="ECO:0000256" key="1">
    <source>
        <dbReference type="ARBA" id="ARBA00013860"/>
    </source>
</evidence>
<protein>
    <recommendedName>
        <fullName evidence="1 7">Transcriptional regulator MraZ</fullName>
    </recommendedName>
</protein>
<feature type="domain" description="SpoVT-AbrB" evidence="8">
    <location>
        <begin position="5"/>
        <end position="47"/>
    </location>
</feature>
<dbReference type="HAMAP" id="MF_01008">
    <property type="entry name" value="MraZ"/>
    <property type="match status" value="1"/>
</dbReference>
<comment type="subcellular location">
    <subcellularLocation>
        <location evidence="7">Cytoplasm</location>
        <location evidence="7">Nucleoid</location>
    </subcellularLocation>
</comment>
<dbReference type="Pfam" id="PF02381">
    <property type="entry name" value="MraZ"/>
    <property type="match status" value="2"/>
</dbReference>
<keyword evidence="3" id="KW-0677">Repeat</keyword>
<keyword evidence="2 7" id="KW-0963">Cytoplasm</keyword>
<evidence type="ECO:0000313" key="10">
    <source>
        <dbReference type="Proteomes" id="UP001154312"/>
    </source>
</evidence>
<dbReference type="InterPro" id="IPR020603">
    <property type="entry name" value="MraZ_dom"/>
</dbReference>
<evidence type="ECO:0000256" key="2">
    <source>
        <dbReference type="ARBA" id="ARBA00022490"/>
    </source>
</evidence>
<dbReference type="InterPro" id="IPR037914">
    <property type="entry name" value="SpoVT-AbrB_sf"/>
</dbReference>
<evidence type="ECO:0000256" key="4">
    <source>
        <dbReference type="ARBA" id="ARBA00023015"/>
    </source>
</evidence>
<dbReference type="GO" id="GO:2000143">
    <property type="term" value="P:negative regulation of DNA-templated transcription initiation"/>
    <property type="evidence" value="ECO:0007669"/>
    <property type="project" value="TreeGrafter"/>
</dbReference>
<dbReference type="Proteomes" id="UP001154312">
    <property type="component" value="Unassembled WGS sequence"/>
</dbReference>
<sequence length="145" mass="16686">MFMGEYQHIVDAKGRLFIPARLREGLGDLFVLTKGLDGCLFAYPCQEWQVLEQKLKSLPFTRRDARAFVRFFFSGATECEVDKQGRILIPGNLREYSKLEKEAVVIGVSTRVEIWSAIEWENYKTKAASSYEDIAEKIIDIDLEL</sequence>
<evidence type="ECO:0000256" key="6">
    <source>
        <dbReference type="ARBA" id="ARBA00023163"/>
    </source>
</evidence>